<evidence type="ECO:0000256" key="1">
    <source>
        <dbReference type="ARBA" id="ARBA00000707"/>
    </source>
</evidence>
<dbReference type="InterPro" id="IPR051346">
    <property type="entry name" value="OTU_Deubiquitinase"/>
</dbReference>
<evidence type="ECO:0000256" key="6">
    <source>
        <dbReference type="ARBA" id="ARBA00022807"/>
    </source>
</evidence>
<dbReference type="AlphaFoldDB" id="A0A9Q8Q7R8"/>
<keyword evidence="6" id="KW-0788">Thiol protease</keyword>
<dbReference type="GO" id="GO:0004843">
    <property type="term" value="F:cysteine-type deubiquitinase activity"/>
    <property type="evidence" value="ECO:0007669"/>
    <property type="project" value="UniProtKB-EC"/>
</dbReference>
<dbReference type="EMBL" id="CP086354">
    <property type="protein sequence ID" value="UNI13963.1"/>
    <property type="molecule type" value="Genomic_DNA"/>
</dbReference>
<evidence type="ECO:0000313" key="9">
    <source>
        <dbReference type="EMBL" id="UNI13963.1"/>
    </source>
</evidence>
<evidence type="ECO:0000256" key="2">
    <source>
        <dbReference type="ARBA" id="ARBA00012759"/>
    </source>
</evidence>
<dbReference type="PANTHER" id="PTHR13367">
    <property type="entry name" value="UBIQUITIN THIOESTERASE"/>
    <property type="match status" value="1"/>
</dbReference>
<dbReference type="GO" id="GO:0006508">
    <property type="term" value="P:proteolysis"/>
    <property type="evidence" value="ECO:0007669"/>
    <property type="project" value="UniProtKB-KW"/>
</dbReference>
<proteinExistence type="predicted"/>
<protein>
    <recommendedName>
        <fullName evidence="2">ubiquitinyl hydrolase 1</fullName>
        <ecNumber evidence="2">3.4.19.12</ecNumber>
    </recommendedName>
</protein>
<evidence type="ECO:0000256" key="4">
    <source>
        <dbReference type="ARBA" id="ARBA00022786"/>
    </source>
</evidence>
<evidence type="ECO:0000259" key="8">
    <source>
        <dbReference type="Pfam" id="PF12340"/>
    </source>
</evidence>
<feature type="domain" description="DUF3638" evidence="8">
    <location>
        <begin position="440"/>
        <end position="688"/>
    </location>
</feature>
<sequence length="735" mass="84368">MPMEEFQYDLKWLEDPAQIMGEVFCRIHRSFLARDRPYNQFRLMFWIMTLAFAENSNESLVQVLLSFMSLPSMANLEVPEAERFHLHKGKAPLKADLQNAAREACIGFATSPEARLPQRPGESAKDCNARRKNEFKRKLKENTEDFVAFLSQEWPEYNGEPPKLPKDAPFARYFDHERAAAAAHRIFVVCKQNTEFSAYIGCIRGILKSVKEKDFQHREVPSARLEQPSLDSSHQAIRFVDVVGAFERARQVRLPRQDFPIRLTQRLLDTRKQTVSAGLTELVDLLSSRAKSHQEQSYVEELRKSISSLQTQTPDVPSVKPIAKEEIMLELNSHLNACKLRFDSALQVVLRAVGRTQTADASHPTSANMVVTTYHWPRITLSVILEQINCHHRHRLPGTWLERIINLGQRLTLLQQARRLIHLFEQEGDFARELQDEVGRGWYSEKHPDTLLVEIEGCVQVRHLQEDIARLMKAPPRNRNTVLQLNMGEGKSSVILPIVAASIADGSRLSRVIVAKPQSRQTFEMLLASFGGLASRRIYHLPFFRGLKIGKDEVQVIWKIFDDCVRTQGVLLIQPEHILSLQLLAVESHANSTMEQKNTKALRPRTTTTETPDSDKPSVDVEQKLLDILHLCNLSSRDIVDESDENFSPKFELMYTMGKQRGLQFSPYRWFLIQEVIGLVTKIAPKVQQLAPRSLEIDDRYMHRVPRIRILVDEVALELCRRMAEHICRNGLVCF</sequence>
<dbReference type="InterPro" id="IPR022099">
    <property type="entry name" value="DUF3638"/>
</dbReference>
<feature type="region of interest" description="Disordered" evidence="7">
    <location>
        <begin position="594"/>
        <end position="618"/>
    </location>
</feature>
<reference evidence="9" key="1">
    <citation type="submission" date="2021-11" db="EMBL/GenBank/DDBJ databases">
        <title>Purpureocillium_takamizusanense_genome.</title>
        <authorList>
            <person name="Nguyen N.-H."/>
        </authorList>
    </citation>
    <scope>NUCLEOTIDE SEQUENCE</scope>
    <source>
        <strain evidence="9">PT3</strain>
    </source>
</reference>
<dbReference type="Pfam" id="PF12340">
    <property type="entry name" value="DUF3638"/>
    <property type="match status" value="1"/>
</dbReference>
<evidence type="ECO:0000256" key="5">
    <source>
        <dbReference type="ARBA" id="ARBA00022801"/>
    </source>
</evidence>
<keyword evidence="5" id="KW-0378">Hydrolase</keyword>
<gene>
    <name evidence="9" type="ORF">JDV02_000649</name>
</gene>
<organism evidence="9 10">
    <name type="scientific">Purpureocillium takamizusanense</name>
    <dbReference type="NCBI Taxonomy" id="2060973"/>
    <lineage>
        <taxon>Eukaryota</taxon>
        <taxon>Fungi</taxon>
        <taxon>Dikarya</taxon>
        <taxon>Ascomycota</taxon>
        <taxon>Pezizomycotina</taxon>
        <taxon>Sordariomycetes</taxon>
        <taxon>Hypocreomycetidae</taxon>
        <taxon>Hypocreales</taxon>
        <taxon>Ophiocordycipitaceae</taxon>
        <taxon>Purpureocillium</taxon>
    </lineage>
</organism>
<dbReference type="PANTHER" id="PTHR13367:SF34">
    <property type="match status" value="1"/>
</dbReference>
<dbReference type="Proteomes" id="UP000829364">
    <property type="component" value="Chromosome 1"/>
</dbReference>
<keyword evidence="4" id="KW-0833">Ubl conjugation pathway</keyword>
<accession>A0A9Q8Q7R8</accession>
<comment type="catalytic activity">
    <reaction evidence="1">
        <text>Thiol-dependent hydrolysis of ester, thioester, amide, peptide and isopeptide bonds formed by the C-terminal Gly of ubiquitin (a 76-residue protein attached to proteins as an intracellular targeting signal).</text>
        <dbReference type="EC" id="3.4.19.12"/>
    </reaction>
</comment>
<keyword evidence="10" id="KW-1185">Reference proteome</keyword>
<dbReference type="EC" id="3.4.19.12" evidence="2"/>
<dbReference type="GeneID" id="72062614"/>
<evidence type="ECO:0000256" key="7">
    <source>
        <dbReference type="SAM" id="MobiDB-lite"/>
    </source>
</evidence>
<dbReference type="RefSeq" id="XP_047837444.1">
    <property type="nucleotide sequence ID" value="XM_047981484.1"/>
</dbReference>
<evidence type="ECO:0000256" key="3">
    <source>
        <dbReference type="ARBA" id="ARBA00022670"/>
    </source>
</evidence>
<dbReference type="OrthoDB" id="4776863at2759"/>
<evidence type="ECO:0000313" key="10">
    <source>
        <dbReference type="Proteomes" id="UP000829364"/>
    </source>
</evidence>
<name>A0A9Q8Q7R8_9HYPO</name>
<dbReference type="KEGG" id="ptkz:JDV02_000649"/>
<keyword evidence="3" id="KW-0645">Protease</keyword>